<dbReference type="GO" id="GO:0045893">
    <property type="term" value="P:positive regulation of DNA-templated transcription"/>
    <property type="evidence" value="ECO:0007669"/>
    <property type="project" value="Ensembl"/>
</dbReference>
<dbReference type="GO" id="GO:0098839">
    <property type="term" value="C:postsynaptic density membrane"/>
    <property type="evidence" value="ECO:0007669"/>
    <property type="project" value="Ensembl"/>
</dbReference>
<reference evidence="37" key="1">
    <citation type="submission" date="2025-08" db="UniProtKB">
        <authorList>
            <consortium name="Ensembl"/>
        </authorList>
    </citation>
    <scope>IDENTIFICATION</scope>
</reference>
<protein>
    <recommendedName>
        <fullName evidence="29">Receptor protein-tyrosine kinase</fullName>
        <ecNumber evidence="29">2.7.10.1</ecNumber>
    </recommendedName>
</protein>
<evidence type="ECO:0000256" key="9">
    <source>
        <dbReference type="ARBA" id="ARBA00022703"/>
    </source>
</evidence>
<dbReference type="Pfam" id="PF01030">
    <property type="entry name" value="Recep_L_domain"/>
    <property type="match status" value="1"/>
</dbReference>
<keyword evidence="15" id="KW-0832">Ubl conjugation</keyword>
<dbReference type="Gene3D" id="2.10.220.10">
    <property type="entry name" value="Hormone Receptor, Insulin-like Growth Factor Receptor 1, Chain A, domain 2"/>
    <property type="match status" value="2"/>
</dbReference>
<evidence type="ECO:0000256" key="28">
    <source>
        <dbReference type="ARBA" id="ARBA00051243"/>
    </source>
</evidence>
<dbReference type="GO" id="GO:0043066">
    <property type="term" value="P:negative regulation of apoptotic process"/>
    <property type="evidence" value="ECO:0007669"/>
    <property type="project" value="TreeGrafter"/>
</dbReference>
<keyword evidence="17" id="KW-0805">Transcription regulation</keyword>
<dbReference type="InterPro" id="IPR016245">
    <property type="entry name" value="Tyr_kinase_EGF/ERB/XmrK_rcpt"/>
</dbReference>
<dbReference type="Gene3D" id="1.10.510.10">
    <property type="entry name" value="Transferase(Phosphotransferase) domain 1"/>
    <property type="match status" value="1"/>
</dbReference>
<dbReference type="GO" id="GO:0098982">
    <property type="term" value="C:GABA-ergic synapse"/>
    <property type="evidence" value="ECO:0007669"/>
    <property type="project" value="Ensembl"/>
</dbReference>
<dbReference type="GO" id="GO:0016323">
    <property type="term" value="C:basolateral plasma membrane"/>
    <property type="evidence" value="ECO:0007669"/>
    <property type="project" value="Ensembl"/>
</dbReference>
<evidence type="ECO:0000256" key="5">
    <source>
        <dbReference type="ARBA" id="ARBA00022475"/>
    </source>
</evidence>
<dbReference type="GO" id="GO:0043653">
    <property type="term" value="P:mitochondrial fragmentation involved in apoptotic process"/>
    <property type="evidence" value="ECO:0007669"/>
    <property type="project" value="Ensembl"/>
</dbReference>
<reference evidence="37" key="2">
    <citation type="submission" date="2025-09" db="UniProtKB">
        <authorList>
            <consortium name="Ensembl"/>
        </authorList>
    </citation>
    <scope>IDENTIFICATION</scope>
</reference>
<dbReference type="GO" id="GO:0000976">
    <property type="term" value="F:transcription cis-regulatory region binding"/>
    <property type="evidence" value="ECO:0007669"/>
    <property type="project" value="Ensembl"/>
</dbReference>
<dbReference type="PROSITE" id="PS00107">
    <property type="entry name" value="PROTEIN_KINASE_ATP"/>
    <property type="match status" value="1"/>
</dbReference>
<keyword evidence="24 29" id="KW-0675">Receptor</keyword>
<dbReference type="PANTHER" id="PTHR24416:SF90">
    <property type="entry name" value="RECEPTOR TYROSINE-PROTEIN KINASE ERBB-4"/>
    <property type="match status" value="1"/>
</dbReference>
<keyword evidence="9" id="KW-0053">Apoptosis</keyword>
<evidence type="ECO:0000256" key="2">
    <source>
        <dbReference type="ARBA" id="ARBA00004173"/>
    </source>
</evidence>
<keyword evidence="10 35" id="KW-0732">Signal</keyword>
<evidence type="ECO:0000256" key="20">
    <source>
        <dbReference type="ARBA" id="ARBA00023137"/>
    </source>
</evidence>
<evidence type="ECO:0000256" key="18">
    <source>
        <dbReference type="ARBA" id="ARBA00023128"/>
    </source>
</evidence>
<evidence type="ECO:0000256" key="26">
    <source>
        <dbReference type="ARBA" id="ARBA00023242"/>
    </source>
</evidence>
<keyword evidence="13 29" id="KW-0418">Kinase</keyword>
<dbReference type="GO" id="GO:0061026">
    <property type="term" value="P:cardiac muscle tissue regeneration"/>
    <property type="evidence" value="ECO:0007669"/>
    <property type="project" value="Ensembl"/>
</dbReference>
<keyword evidence="23" id="KW-0804">Transcription</keyword>
<dbReference type="Gene3D" id="3.30.200.20">
    <property type="entry name" value="Phosphorylase Kinase, domain 1"/>
    <property type="match status" value="1"/>
</dbReference>
<keyword evidence="4" id="KW-0217">Developmental protein</keyword>
<comment type="subcellular location">
    <subcellularLocation>
        <location evidence="3">Cell membrane</location>
        <topology evidence="3">Single-pass type I membrane protein</topology>
    </subcellularLocation>
    <subcellularLocation>
        <location evidence="2">Mitochondrion</location>
    </subcellularLocation>
    <subcellularLocation>
        <location evidence="1">Nucleus</location>
    </subcellularLocation>
</comment>
<dbReference type="GO" id="GO:0042734">
    <property type="term" value="C:presynaptic membrane"/>
    <property type="evidence" value="ECO:0007669"/>
    <property type="project" value="Ensembl"/>
</dbReference>
<evidence type="ECO:0000256" key="3">
    <source>
        <dbReference type="ARBA" id="ARBA00004251"/>
    </source>
</evidence>
<keyword evidence="19 29" id="KW-0472">Membrane</keyword>
<keyword evidence="38" id="KW-1185">Reference proteome</keyword>
<dbReference type="GO" id="GO:0021889">
    <property type="term" value="P:olfactory bulb interneuron differentiation"/>
    <property type="evidence" value="ECO:0007669"/>
    <property type="project" value="Ensembl"/>
</dbReference>
<dbReference type="GO" id="GO:0031594">
    <property type="term" value="C:neuromuscular junction"/>
    <property type="evidence" value="ECO:0007669"/>
    <property type="project" value="Ensembl"/>
</dbReference>
<dbReference type="Pfam" id="PF21314">
    <property type="entry name" value="TM_ErbB1"/>
    <property type="match status" value="1"/>
</dbReference>
<dbReference type="AlphaFoldDB" id="A0A674I7S9"/>
<keyword evidence="8 34" id="KW-0812">Transmembrane</keyword>
<dbReference type="SMART" id="SM00261">
    <property type="entry name" value="FU"/>
    <property type="match status" value="5"/>
</dbReference>
<evidence type="ECO:0000256" key="11">
    <source>
        <dbReference type="ARBA" id="ARBA00022737"/>
    </source>
</evidence>
<evidence type="ECO:0000313" key="37">
    <source>
        <dbReference type="Ensembl" id="ENSTMTP00000003882.1"/>
    </source>
</evidence>
<feature type="transmembrane region" description="Helical" evidence="34">
    <location>
        <begin position="531"/>
        <end position="554"/>
    </location>
</feature>
<keyword evidence="21" id="KW-1015">Disulfide bond</keyword>
<feature type="domain" description="Protein kinase" evidence="36">
    <location>
        <begin position="597"/>
        <end position="864"/>
    </location>
</feature>
<keyword evidence="12 29" id="KW-0547">Nucleotide-binding</keyword>
<dbReference type="GO" id="GO:0046427">
    <property type="term" value="P:positive regulation of receptor signaling pathway via JAK-STAT"/>
    <property type="evidence" value="ECO:0007669"/>
    <property type="project" value="Ensembl"/>
</dbReference>
<evidence type="ECO:0000256" key="14">
    <source>
        <dbReference type="ARBA" id="ARBA00022840"/>
    </source>
</evidence>
<dbReference type="InterPro" id="IPR006212">
    <property type="entry name" value="Furin_repeat"/>
</dbReference>
<evidence type="ECO:0000256" key="15">
    <source>
        <dbReference type="ARBA" id="ARBA00022843"/>
    </source>
</evidence>
<dbReference type="FunFam" id="2.10.220.10:FF:000004">
    <property type="entry name" value="Receptor protein-tyrosine kinase"/>
    <property type="match status" value="1"/>
</dbReference>
<feature type="binding site" evidence="31 32">
    <location>
        <position position="630"/>
    </location>
    <ligand>
        <name>ATP</name>
        <dbReference type="ChEBI" id="CHEBI:30616"/>
    </ligand>
</feature>
<dbReference type="GO" id="GO:0008285">
    <property type="term" value="P:negative regulation of cell population proliferation"/>
    <property type="evidence" value="ECO:0007669"/>
    <property type="project" value="Ensembl"/>
</dbReference>
<dbReference type="PANTHER" id="PTHR24416">
    <property type="entry name" value="TYROSINE-PROTEIN KINASE RECEPTOR"/>
    <property type="match status" value="1"/>
</dbReference>
<dbReference type="GO" id="GO:2000010">
    <property type="term" value="P:positive regulation of protein localization to cell surface"/>
    <property type="evidence" value="ECO:0007669"/>
    <property type="project" value="Ensembl"/>
</dbReference>
<dbReference type="FunFam" id="2.10.220.10:FF:000001">
    <property type="entry name" value="Receptor protein-tyrosine kinase"/>
    <property type="match status" value="1"/>
</dbReference>
<dbReference type="CDD" id="cd12092">
    <property type="entry name" value="TM_ErbB4"/>
    <property type="match status" value="1"/>
</dbReference>
<evidence type="ECO:0000256" key="34">
    <source>
        <dbReference type="SAM" id="Phobius"/>
    </source>
</evidence>
<evidence type="ECO:0000256" key="23">
    <source>
        <dbReference type="ARBA" id="ARBA00023163"/>
    </source>
</evidence>
<dbReference type="InterPro" id="IPR000494">
    <property type="entry name" value="Rcpt_L-dom"/>
</dbReference>
<dbReference type="GO" id="GO:0060045">
    <property type="term" value="P:positive regulation of cardiac muscle cell proliferation"/>
    <property type="evidence" value="ECO:0007669"/>
    <property type="project" value="Ensembl"/>
</dbReference>
<dbReference type="GO" id="GO:0005006">
    <property type="term" value="F:epidermal growth factor receptor activity"/>
    <property type="evidence" value="ECO:0007669"/>
    <property type="project" value="Ensembl"/>
</dbReference>
<keyword evidence="5" id="KW-1003">Cell membrane</keyword>
<dbReference type="GO" id="GO:0038131">
    <property type="term" value="F:neuregulin receptor activity"/>
    <property type="evidence" value="ECO:0007669"/>
    <property type="project" value="Ensembl"/>
</dbReference>
<dbReference type="PRINTS" id="PR00109">
    <property type="entry name" value="TYRKINASE"/>
</dbReference>
<keyword evidence="7 29" id="KW-0808">Transferase</keyword>
<dbReference type="SUPFAM" id="SSF57184">
    <property type="entry name" value="Growth factor receptor domain"/>
    <property type="match status" value="2"/>
</dbReference>
<dbReference type="Gene3D" id="3.80.20.20">
    <property type="entry name" value="Receptor L-domain"/>
    <property type="match status" value="2"/>
</dbReference>
<dbReference type="CDD" id="cd05110">
    <property type="entry name" value="PTKc_HER4"/>
    <property type="match status" value="1"/>
</dbReference>
<dbReference type="Ensembl" id="ENSTMTT00000004019.1">
    <property type="protein sequence ID" value="ENSTMTP00000003882.1"/>
    <property type="gene ID" value="ENSTMTG00000002803.1"/>
</dbReference>
<dbReference type="GO" id="GO:0038138">
    <property type="term" value="P:ERBB4-ERBB4 signaling pathway"/>
    <property type="evidence" value="ECO:0007669"/>
    <property type="project" value="Ensembl"/>
</dbReference>
<feature type="signal peptide" evidence="35">
    <location>
        <begin position="1"/>
        <end position="23"/>
    </location>
</feature>
<evidence type="ECO:0000256" key="10">
    <source>
        <dbReference type="ARBA" id="ARBA00022729"/>
    </source>
</evidence>
<keyword evidence="16 34" id="KW-1133">Transmembrane helix</keyword>
<evidence type="ECO:0000256" key="25">
    <source>
        <dbReference type="ARBA" id="ARBA00023180"/>
    </source>
</evidence>
<dbReference type="FunFam" id="3.30.200.20:FF:000044">
    <property type="entry name" value="Receptor protein-tyrosine kinase"/>
    <property type="match status" value="1"/>
</dbReference>
<dbReference type="PROSITE" id="PS50011">
    <property type="entry name" value="PROTEIN_KINASE_DOM"/>
    <property type="match status" value="1"/>
</dbReference>
<dbReference type="GO" id="GO:0050811">
    <property type="term" value="F:GABA receptor binding"/>
    <property type="evidence" value="ECO:0007669"/>
    <property type="project" value="Ensembl"/>
</dbReference>
<evidence type="ECO:0000313" key="38">
    <source>
        <dbReference type="Proteomes" id="UP000472274"/>
    </source>
</evidence>
<dbReference type="InParanoid" id="A0A674I7S9"/>
<evidence type="ECO:0000256" key="31">
    <source>
        <dbReference type="PIRSR" id="PIRSR000619-2"/>
    </source>
</evidence>
<dbReference type="GO" id="GO:0007507">
    <property type="term" value="P:heart development"/>
    <property type="evidence" value="ECO:0007669"/>
    <property type="project" value="Ensembl"/>
</dbReference>
<gene>
    <name evidence="37" type="primary">ERBB4</name>
</gene>
<evidence type="ECO:0000256" key="7">
    <source>
        <dbReference type="ARBA" id="ARBA00022679"/>
    </source>
</evidence>
<evidence type="ECO:0000256" key="35">
    <source>
        <dbReference type="SAM" id="SignalP"/>
    </source>
</evidence>
<dbReference type="GO" id="GO:0005634">
    <property type="term" value="C:nucleus"/>
    <property type="evidence" value="ECO:0007669"/>
    <property type="project" value="UniProtKB-SubCell"/>
</dbReference>
<dbReference type="GO" id="GO:0071364">
    <property type="term" value="P:cellular response to epidermal growth factor stimulus"/>
    <property type="evidence" value="ECO:0007669"/>
    <property type="project" value="Ensembl"/>
</dbReference>
<dbReference type="CDD" id="cd00064">
    <property type="entry name" value="FU"/>
    <property type="match status" value="3"/>
</dbReference>
<dbReference type="Gene3D" id="6.10.250.880">
    <property type="match status" value="1"/>
</dbReference>
<evidence type="ECO:0000256" key="4">
    <source>
        <dbReference type="ARBA" id="ARBA00022473"/>
    </source>
</evidence>
<keyword evidence="11" id="KW-0677">Repeat</keyword>
<comment type="similarity">
    <text evidence="29">Belongs to the protein kinase superfamily. Tyr protein kinase family. EGF receptor subfamily.</text>
</comment>
<evidence type="ECO:0000256" key="6">
    <source>
        <dbReference type="ARBA" id="ARBA00022553"/>
    </source>
</evidence>
<dbReference type="InterPro" id="IPR009030">
    <property type="entry name" value="Growth_fac_rcpt_cys_sf"/>
</dbReference>
<dbReference type="GO" id="GO:0021551">
    <property type="term" value="P:central nervous system morphogenesis"/>
    <property type="evidence" value="ECO:0007669"/>
    <property type="project" value="Ensembl"/>
</dbReference>
<evidence type="ECO:0000256" key="8">
    <source>
        <dbReference type="ARBA" id="ARBA00022692"/>
    </source>
</evidence>
<dbReference type="GO" id="GO:0098978">
    <property type="term" value="C:glutamatergic synapse"/>
    <property type="evidence" value="ECO:0007669"/>
    <property type="project" value="Ensembl"/>
</dbReference>
<evidence type="ECO:0000256" key="16">
    <source>
        <dbReference type="ARBA" id="ARBA00022989"/>
    </source>
</evidence>
<dbReference type="GO" id="GO:0005154">
    <property type="term" value="F:epidermal growth factor receptor binding"/>
    <property type="evidence" value="ECO:0007669"/>
    <property type="project" value="Ensembl"/>
</dbReference>
<dbReference type="GO" id="GO:0043235">
    <property type="term" value="C:receptor complex"/>
    <property type="evidence" value="ECO:0007669"/>
    <property type="project" value="Ensembl"/>
</dbReference>
<dbReference type="GO" id="GO:0005739">
    <property type="term" value="C:mitochondrion"/>
    <property type="evidence" value="ECO:0007669"/>
    <property type="project" value="UniProtKB-SubCell"/>
</dbReference>
<dbReference type="FunFam" id="3.80.20.20:FF:000004">
    <property type="entry name" value="Receptor protein-tyrosine kinase"/>
    <property type="match status" value="1"/>
</dbReference>
<keyword evidence="20 29" id="KW-0829">Tyrosine-protein kinase</keyword>
<evidence type="ECO:0000256" key="17">
    <source>
        <dbReference type="ARBA" id="ARBA00023015"/>
    </source>
</evidence>
<dbReference type="InterPro" id="IPR050122">
    <property type="entry name" value="RTK"/>
</dbReference>
<dbReference type="GO" id="GO:0051897">
    <property type="term" value="P:positive regulation of phosphatidylinositol 3-kinase/protein kinase B signal transduction"/>
    <property type="evidence" value="ECO:0007669"/>
    <property type="project" value="Ensembl"/>
</dbReference>
<dbReference type="EC" id="2.7.10.1" evidence="29"/>
<dbReference type="GO" id="GO:2001223">
    <property type="term" value="P:negative regulation of neuron migration"/>
    <property type="evidence" value="ECO:0007669"/>
    <property type="project" value="Ensembl"/>
</dbReference>
<keyword evidence="25" id="KW-0325">Glycoprotein</keyword>
<evidence type="ECO:0000256" key="21">
    <source>
        <dbReference type="ARBA" id="ARBA00023157"/>
    </source>
</evidence>
<dbReference type="InterPro" id="IPR008266">
    <property type="entry name" value="Tyr_kinase_AS"/>
</dbReference>
<dbReference type="Proteomes" id="UP000472274">
    <property type="component" value="Unplaced"/>
</dbReference>
<dbReference type="GO" id="GO:0005524">
    <property type="term" value="F:ATP binding"/>
    <property type="evidence" value="ECO:0007669"/>
    <property type="project" value="UniProtKB-UniRule"/>
</dbReference>
<keyword evidence="6" id="KW-0597">Phosphoprotein</keyword>
<evidence type="ECO:0000256" key="12">
    <source>
        <dbReference type="ARBA" id="ARBA00022741"/>
    </source>
</evidence>
<dbReference type="GO" id="GO:0072046">
    <property type="term" value="P:establishment of planar polarity involved in nephron morphogenesis"/>
    <property type="evidence" value="ECO:0007669"/>
    <property type="project" value="Ensembl"/>
</dbReference>
<dbReference type="SMART" id="SM00219">
    <property type="entry name" value="TyrKc"/>
    <property type="match status" value="1"/>
</dbReference>
<dbReference type="InterPro" id="IPR011009">
    <property type="entry name" value="Kinase-like_dom_sf"/>
</dbReference>
<keyword evidence="26" id="KW-0539">Nucleus</keyword>
<evidence type="ECO:0000256" key="33">
    <source>
        <dbReference type="SAM" id="MobiDB-lite"/>
    </source>
</evidence>
<dbReference type="PIRSF" id="PIRSF000619">
    <property type="entry name" value="TyrPK_EGF-R"/>
    <property type="match status" value="1"/>
</dbReference>
<name>A0A674I7S9_9SAUR</name>
<dbReference type="GO" id="GO:0042803">
    <property type="term" value="F:protein homodimerization activity"/>
    <property type="evidence" value="ECO:0007669"/>
    <property type="project" value="Ensembl"/>
</dbReference>
<dbReference type="Pfam" id="PF00757">
    <property type="entry name" value="Furin-like"/>
    <property type="match status" value="1"/>
</dbReference>
<dbReference type="GO" id="GO:0009880">
    <property type="term" value="P:embryonic pattern specification"/>
    <property type="evidence" value="ECO:0007669"/>
    <property type="project" value="Ensembl"/>
</dbReference>
<dbReference type="FunFam" id="1.10.510.10:FF:002828">
    <property type="entry name" value="Receptor tyrosine-protein kinase erbB-2"/>
    <property type="match status" value="1"/>
</dbReference>
<evidence type="ECO:0000256" key="29">
    <source>
        <dbReference type="PIRNR" id="PIRNR000619"/>
    </source>
</evidence>
<dbReference type="GO" id="GO:0007416">
    <property type="term" value="P:synapse assembly"/>
    <property type="evidence" value="ECO:0007669"/>
    <property type="project" value="Ensembl"/>
</dbReference>
<dbReference type="InterPro" id="IPR006211">
    <property type="entry name" value="Furin-like_Cys-rich_dom"/>
</dbReference>
<dbReference type="SUPFAM" id="SSF52058">
    <property type="entry name" value="L domain-like"/>
    <property type="match status" value="2"/>
</dbReference>
<dbReference type="InterPro" id="IPR032778">
    <property type="entry name" value="GF_recep_IV"/>
</dbReference>
<dbReference type="InterPro" id="IPR000719">
    <property type="entry name" value="Prot_kinase_dom"/>
</dbReference>
<keyword evidence="14 29" id="KW-0067">ATP-binding</keyword>
<proteinExistence type="inferred from homology"/>
<dbReference type="InterPro" id="IPR001245">
    <property type="entry name" value="Ser-Thr/Tyr_kinase_cat_dom"/>
</dbReference>
<feature type="region of interest" description="Disordered" evidence="33">
    <location>
        <begin position="1006"/>
        <end position="1027"/>
    </location>
</feature>
<dbReference type="GeneTree" id="ENSGT00940000154695"/>
<dbReference type="GO" id="GO:0070374">
    <property type="term" value="P:positive regulation of ERK1 and ERK2 cascade"/>
    <property type="evidence" value="ECO:0007669"/>
    <property type="project" value="Ensembl"/>
</dbReference>
<evidence type="ECO:0000256" key="27">
    <source>
        <dbReference type="ARBA" id="ARBA00043262"/>
    </source>
</evidence>
<dbReference type="GO" id="GO:0045165">
    <property type="term" value="P:cell fate commitment"/>
    <property type="evidence" value="ECO:0007669"/>
    <property type="project" value="Ensembl"/>
</dbReference>
<dbReference type="Pfam" id="PF14843">
    <property type="entry name" value="GF_recep_IV"/>
    <property type="match status" value="1"/>
</dbReference>
<dbReference type="GO" id="GO:0001755">
    <property type="term" value="P:neural crest cell migration"/>
    <property type="evidence" value="ECO:0007669"/>
    <property type="project" value="Ensembl"/>
</dbReference>
<evidence type="ECO:0000256" key="1">
    <source>
        <dbReference type="ARBA" id="ARBA00004123"/>
    </source>
</evidence>
<comment type="catalytic activity">
    <reaction evidence="28">
        <text>L-tyrosyl-[protein] + ATP = O-phospho-L-tyrosyl-[protein] + ADP + H(+)</text>
        <dbReference type="Rhea" id="RHEA:10596"/>
        <dbReference type="Rhea" id="RHEA-COMP:10136"/>
        <dbReference type="Rhea" id="RHEA-COMP:20101"/>
        <dbReference type="ChEBI" id="CHEBI:15378"/>
        <dbReference type="ChEBI" id="CHEBI:30616"/>
        <dbReference type="ChEBI" id="CHEBI:46858"/>
        <dbReference type="ChEBI" id="CHEBI:61978"/>
        <dbReference type="ChEBI" id="CHEBI:456216"/>
        <dbReference type="EC" id="2.7.10.1"/>
    </reaction>
</comment>
<evidence type="ECO:0000256" key="13">
    <source>
        <dbReference type="ARBA" id="ARBA00022777"/>
    </source>
</evidence>
<evidence type="ECO:0000256" key="32">
    <source>
        <dbReference type="PROSITE-ProRule" id="PRU10141"/>
    </source>
</evidence>
<keyword evidence="22" id="KW-0010">Activator</keyword>
<evidence type="ECO:0000256" key="24">
    <source>
        <dbReference type="ARBA" id="ARBA00023170"/>
    </source>
</evidence>
<evidence type="ECO:0000256" key="22">
    <source>
        <dbReference type="ARBA" id="ARBA00023159"/>
    </source>
</evidence>
<sequence>MNSPSRFRDILWSMANLLWVCAGTENKLSSLSDLEQQYRALRKYYENCEVVMGNLEITNIEHNRDLSFLRSIREVTGYVLVALNQFEYLPLENLRIIRGTKLYEDRNALEIFLNYKKDGNFGLRELGLKNLTEILNGGVYVGQNKFLCYADTIHWQDIVRNPRASNFTLVPTNGSSGCGRCHKSCTGRCWGPTENHCQSLTKTVCAEQCDGRCYGPYVSDCCHRECAGGCSGPKDTDCFACMNFNDSGACVTQCPQTFVYNPTTFQLEHNHNAKYTYGAFCVKKCPHNFVVDSSSCVRACPSSKMEVEENGIKMCKPCTDICPKACDGIGTGSLTSAQTVDSSNIDKFINCTKINGNLIFLLMALKISSFLSLFSAAEGKVCNNLCSSDGCWGPGPDQCLSCKRFSRGRTCIESCNLYDGEFREFANGSVCVECDPQCEKMEDNMITCYGPGPDHCTKCFHFKDGPNCVEKCPDGLQGANSFIFKYADEDRECHPCHPNCTQGCRGPTSHDCIYYPWTRQSTLPQHARTPLIAAGVIGGLFIIIIVGLTFAVYVRRKSIKKKRALRRFLETELVEPLTPSGTAPNQAQLRILKETELKRVKVLGSGAFGTVYKGIWVPEGETVKIPVAIKILNETTGPKANVEFMDEALIMASMDHPHLVRLLGVCLSPTIQLVTQLMPHGCLLDYVHEHKDNIGSQLLLNWCVQIAKGMMYLEERRLVHRDLAARNVLVKSPNHVKITDFGLARLLEGDEKEYNADGGKMPIKWMALECIHYRKFTHQSDVWSYGVTIWELMTFGGKPYDGIPTREIPDLLEKGERLPQPPICTIDVYMVMVKCWMIDADSRPKFKELAAEFSRMARDPQRYLVIQGDDRMKLPSPNDSKFFQNLLDEEDLEDMMDAEEYLVPQAFNIPPPIYTSRARIDSNRNQFVYRGGGFATEQGVPAPYRAVSCITPEAPAIQGATAEIFDDTCCNGTLRKQVAALAQEDSNTQRYSADPTVFVPERGQRGELDEDGYMTPMRDKPTTDYLNPVEENPFVSRRKNGDLQALDNPEYHSAPNGQPKAEDEYVNEPLYLSTFANTLENAEYLKNNGLPLPEKSKKAFNNPDYWNHSLPPRSTLQHPDYLQEYSTKYFYKQNGRIRPIVAENPEYLSEFSLKPGTVLPPPPYRHRNTVV</sequence>
<dbReference type="PROSITE" id="PS00109">
    <property type="entry name" value="PROTEIN_KINASE_TYR"/>
    <property type="match status" value="1"/>
</dbReference>
<dbReference type="GO" id="GO:0045937">
    <property type="term" value="P:positive regulation of phosphate metabolic process"/>
    <property type="evidence" value="ECO:0007669"/>
    <property type="project" value="UniProtKB-ARBA"/>
</dbReference>
<keyword evidence="27" id="KW-0421">Lactation</keyword>
<feature type="active site" description="Proton acceptor" evidence="30">
    <location>
        <position position="722"/>
    </location>
</feature>
<dbReference type="InterPro" id="IPR049328">
    <property type="entry name" value="TM_ErbB1"/>
</dbReference>
<feature type="chain" id="PRO_5025460779" description="Receptor protein-tyrosine kinase" evidence="35">
    <location>
        <begin position="24"/>
        <end position="1171"/>
    </location>
</feature>
<evidence type="ECO:0000256" key="30">
    <source>
        <dbReference type="PIRSR" id="PIRSR000619-1"/>
    </source>
</evidence>
<dbReference type="SUPFAM" id="SSF56112">
    <property type="entry name" value="Protein kinase-like (PK-like)"/>
    <property type="match status" value="1"/>
</dbReference>
<dbReference type="InterPro" id="IPR020635">
    <property type="entry name" value="Tyr_kinase_cat_dom"/>
</dbReference>
<dbReference type="InterPro" id="IPR036941">
    <property type="entry name" value="Rcpt_L-dom_sf"/>
</dbReference>
<keyword evidence="18" id="KW-0496">Mitochondrion</keyword>
<dbReference type="GO" id="GO:0099645">
    <property type="term" value="P:neurotransmitter receptor localization to postsynaptic specialization membrane"/>
    <property type="evidence" value="ECO:0007669"/>
    <property type="project" value="Ensembl"/>
</dbReference>
<dbReference type="GO" id="GO:0038135">
    <property type="term" value="P:ERBB2-ERBB4 signaling pathway"/>
    <property type="evidence" value="ECO:0007669"/>
    <property type="project" value="Ensembl"/>
</dbReference>
<accession>A0A674I7S9</accession>
<dbReference type="InterPro" id="IPR017441">
    <property type="entry name" value="Protein_kinase_ATP_BS"/>
</dbReference>
<evidence type="ECO:0000256" key="19">
    <source>
        <dbReference type="ARBA" id="ARBA00023136"/>
    </source>
</evidence>
<evidence type="ECO:0000259" key="36">
    <source>
        <dbReference type="PROSITE" id="PS50011"/>
    </source>
</evidence>
<dbReference type="GO" id="GO:0007259">
    <property type="term" value="P:cell surface receptor signaling pathway via JAK-STAT"/>
    <property type="evidence" value="ECO:0007669"/>
    <property type="project" value="Ensembl"/>
</dbReference>
<dbReference type="Pfam" id="PF07714">
    <property type="entry name" value="PK_Tyr_Ser-Thr"/>
    <property type="match status" value="1"/>
</dbReference>
<feature type="binding site" evidence="31">
    <location>
        <begin position="603"/>
        <end position="611"/>
    </location>
    <ligand>
        <name>ATP</name>
        <dbReference type="ChEBI" id="CHEBI:30616"/>
    </ligand>
</feature>
<organism evidence="37 38">
    <name type="scientific">Terrapene triunguis</name>
    <name type="common">Three-toed box turtle</name>
    <dbReference type="NCBI Taxonomy" id="2587831"/>
    <lineage>
        <taxon>Eukaryota</taxon>
        <taxon>Metazoa</taxon>
        <taxon>Chordata</taxon>
        <taxon>Craniata</taxon>
        <taxon>Vertebrata</taxon>
        <taxon>Euteleostomi</taxon>
        <taxon>Archelosauria</taxon>
        <taxon>Testudinata</taxon>
        <taxon>Testudines</taxon>
        <taxon>Cryptodira</taxon>
        <taxon>Durocryptodira</taxon>
        <taxon>Testudinoidea</taxon>
        <taxon>Emydidae</taxon>
        <taxon>Terrapene</taxon>
    </lineage>
</organism>